<dbReference type="Proteomes" id="UP001146067">
    <property type="component" value="Unassembled WGS sequence"/>
</dbReference>
<gene>
    <name evidence="2" type="ORF">O1R50_25115</name>
</gene>
<comment type="caution">
    <text evidence="2">The sequence shown here is derived from an EMBL/GenBank/DDBJ whole genome shotgun (WGS) entry which is preliminary data.</text>
</comment>
<evidence type="ECO:0000256" key="1">
    <source>
        <dbReference type="SAM" id="MobiDB-lite"/>
    </source>
</evidence>
<evidence type="ECO:0000313" key="2">
    <source>
        <dbReference type="EMBL" id="MDA1362919.1"/>
    </source>
</evidence>
<organism evidence="2 3">
    <name type="scientific">Glycomyces luteolus</name>
    <dbReference type="NCBI Taxonomy" id="2670330"/>
    <lineage>
        <taxon>Bacteria</taxon>
        <taxon>Bacillati</taxon>
        <taxon>Actinomycetota</taxon>
        <taxon>Actinomycetes</taxon>
        <taxon>Glycomycetales</taxon>
        <taxon>Glycomycetaceae</taxon>
        <taxon>Glycomyces</taxon>
    </lineage>
</organism>
<name>A0A9X3PDS2_9ACTN</name>
<accession>A0A9X3PDS2</accession>
<dbReference type="RefSeq" id="WP_270113004.1">
    <property type="nucleotide sequence ID" value="NZ_JAPZVP010000031.1"/>
</dbReference>
<dbReference type="EMBL" id="JAPZVP010000031">
    <property type="protein sequence ID" value="MDA1362919.1"/>
    <property type="molecule type" value="Genomic_DNA"/>
</dbReference>
<dbReference type="AlphaFoldDB" id="A0A9X3PDS2"/>
<sequence length="66" mass="7466">MAVSDGERPVSDDLRSVELDEDFSVLPDQTSDDTDRGWGEAPVRRPRKSAFSARDLDLLAERPPHW</sequence>
<reference evidence="2" key="1">
    <citation type="submission" date="2022-12" db="EMBL/GenBank/DDBJ databases">
        <title>Gycomyces niveus sp.nov.,a novel actinomycete isolated from soil in Shouguan.</title>
        <authorList>
            <person name="Yang X."/>
        </authorList>
    </citation>
    <scope>NUCLEOTIDE SEQUENCE</scope>
    <source>
        <strain evidence="2">NEAU-A15</strain>
    </source>
</reference>
<protein>
    <submittedName>
        <fullName evidence="2">Uncharacterized protein</fullName>
    </submittedName>
</protein>
<feature type="compositionally biased region" description="Basic and acidic residues" evidence="1">
    <location>
        <begin position="1"/>
        <end position="18"/>
    </location>
</feature>
<keyword evidence="3" id="KW-1185">Reference proteome</keyword>
<feature type="region of interest" description="Disordered" evidence="1">
    <location>
        <begin position="1"/>
        <end position="46"/>
    </location>
</feature>
<proteinExistence type="predicted"/>
<evidence type="ECO:0000313" key="3">
    <source>
        <dbReference type="Proteomes" id="UP001146067"/>
    </source>
</evidence>